<keyword evidence="2" id="KW-1185">Reference proteome</keyword>
<dbReference type="Proteomes" id="UP001154240">
    <property type="component" value="Unassembled WGS sequence"/>
</dbReference>
<comment type="caution">
    <text evidence="1">The sequence shown here is derived from an EMBL/GenBank/DDBJ whole genome shotgun (WGS) entry which is preliminary data.</text>
</comment>
<name>A0A9X4MET5_9BACT</name>
<accession>A0A9X4MET5</accession>
<reference evidence="1" key="2">
    <citation type="submission" date="2022-10" db="EMBL/GenBank/DDBJ databases">
        <authorList>
            <person name="Aronson H.S."/>
        </authorList>
    </citation>
    <scope>NUCLEOTIDE SEQUENCE</scope>
    <source>
        <strain evidence="1">RS19-109</strain>
    </source>
</reference>
<organism evidence="1 2">
    <name type="scientific">Thiovibrio frasassiensis</name>
    <dbReference type="NCBI Taxonomy" id="2984131"/>
    <lineage>
        <taxon>Bacteria</taxon>
        <taxon>Pseudomonadati</taxon>
        <taxon>Thermodesulfobacteriota</taxon>
        <taxon>Desulfobulbia</taxon>
        <taxon>Desulfobulbales</taxon>
        <taxon>Thiovibrionaceae</taxon>
        <taxon>Thiovibrio</taxon>
    </lineage>
</organism>
<dbReference type="EMBL" id="JAPHEH010000001">
    <property type="protein sequence ID" value="MDG4474956.1"/>
    <property type="molecule type" value="Genomic_DNA"/>
</dbReference>
<gene>
    <name evidence="1" type="ORF">OLX77_02120</name>
</gene>
<evidence type="ECO:0000313" key="1">
    <source>
        <dbReference type="EMBL" id="MDG4474956.1"/>
    </source>
</evidence>
<dbReference type="RefSeq" id="WP_307631934.1">
    <property type="nucleotide sequence ID" value="NZ_JAPHEH010000001.1"/>
</dbReference>
<evidence type="ECO:0000313" key="2">
    <source>
        <dbReference type="Proteomes" id="UP001154240"/>
    </source>
</evidence>
<protein>
    <submittedName>
        <fullName evidence="1">Uncharacterized protein</fullName>
    </submittedName>
</protein>
<proteinExistence type="predicted"/>
<dbReference type="AlphaFoldDB" id="A0A9X4MET5"/>
<reference evidence="1" key="1">
    <citation type="journal article" date="2022" name="bioRxiv">
        <title>Thiovibrio frasassiensisgen. nov., sp. nov., an autotrophic, elemental sulfur disproportionating bacterium isolated from sulfidic karst sediment, and proposal of Thiovibrionaceae fam. nov.</title>
        <authorList>
            <person name="Aronson H."/>
            <person name="Thomas C."/>
            <person name="Bhattacharyya M."/>
            <person name="Eckstein S."/>
            <person name="Jensen S."/>
            <person name="Barco R."/>
            <person name="Macalady J."/>
            <person name="Amend J."/>
        </authorList>
    </citation>
    <scope>NUCLEOTIDE SEQUENCE</scope>
    <source>
        <strain evidence="1">RS19-109</strain>
    </source>
</reference>
<sequence length="83" mass="9611">MKATWEKVFEYSSMPVQGTMSRKLRKGLSVQVNEGKVYEKAVIFLGEEFVRVTEEGKTGQTFNTYYDWTKIDSVRTCSAKEKE</sequence>